<feature type="modified residue" description="2,3-didehydroalanine (Ser)" evidence="4">
    <location>
        <position position="153"/>
    </location>
</feature>
<evidence type="ECO:0000256" key="1">
    <source>
        <dbReference type="ARBA" id="ARBA00023239"/>
    </source>
</evidence>
<dbReference type="InterPro" id="IPR022313">
    <property type="entry name" value="Phe/His_NH3-lyase_AS"/>
</dbReference>
<comment type="caution">
    <text evidence="7">The sequence shown here is derived from an EMBL/GenBank/DDBJ whole genome shotgun (WGS) entry which is preliminary data.</text>
</comment>
<evidence type="ECO:0000256" key="3">
    <source>
        <dbReference type="PIRSR" id="PIRSR622314-2"/>
    </source>
</evidence>
<dbReference type="Gene3D" id="1.20.200.10">
    <property type="entry name" value="Fumarase/aspartase (Central domain)"/>
    <property type="match status" value="1"/>
</dbReference>
<reference evidence="7" key="1">
    <citation type="submission" date="2021-01" db="EMBL/GenBank/DDBJ databases">
        <title>Whole genome shotgun sequence of Planobispora takensis NBRC 109077.</title>
        <authorList>
            <person name="Komaki H."/>
            <person name="Tamura T."/>
        </authorList>
    </citation>
    <scope>NUCLEOTIDE SEQUENCE</scope>
    <source>
        <strain evidence="7">NBRC 109077</strain>
    </source>
</reference>
<evidence type="ECO:0000256" key="4">
    <source>
        <dbReference type="PIRSR" id="PIRSR622314-3"/>
    </source>
</evidence>
<feature type="compositionally biased region" description="Basic and acidic residues" evidence="6">
    <location>
        <begin position="298"/>
        <end position="311"/>
    </location>
</feature>
<dbReference type="SUPFAM" id="SSF48557">
    <property type="entry name" value="L-aspartase-like"/>
    <property type="match status" value="1"/>
</dbReference>
<feature type="binding site" evidence="3">
    <location>
        <position position="332"/>
    </location>
    <ligand>
        <name>substrate</name>
    </ligand>
</feature>
<evidence type="ECO:0000256" key="2">
    <source>
        <dbReference type="PIRSR" id="PIRSR622314-1"/>
    </source>
</evidence>
<dbReference type="InterPro" id="IPR001106">
    <property type="entry name" value="Aromatic_Lyase"/>
</dbReference>
<organism evidence="7 8">
    <name type="scientific">Planobispora takensis</name>
    <dbReference type="NCBI Taxonomy" id="1367882"/>
    <lineage>
        <taxon>Bacteria</taxon>
        <taxon>Bacillati</taxon>
        <taxon>Actinomycetota</taxon>
        <taxon>Actinomycetes</taxon>
        <taxon>Streptosporangiales</taxon>
        <taxon>Streptosporangiaceae</taxon>
        <taxon>Planobispora</taxon>
    </lineage>
</organism>
<protein>
    <submittedName>
        <fullName evidence="7">Histidine ammonia-lyase</fullName>
    </submittedName>
</protein>
<sequence>MSDVTLVETSTSVDFDGESLDVPTVRLIAENEVTCGVAPAALAKVAANRRVFEDIIASGVPVYGVTTGYGEMIYMLVDTSNEVQLQTNLVRSHSAGVGPIFAEDEARAVLTARLNALSKGYSAVRPELLERLALYLNLGITPAIPEIGSLGASGDLAPLAHVASTLIGEGYVLRDGRRVETGRVLREFGIEPLQLRFKEGLALINGTSAMTGLGCLLVTRALDQVRQAEIVTALICEVLQGSTSPFVADGHDIARPHRGQIDVAANMRALLNGSGLAVDHSELRQALSVDPLRLSVLRDREPQRPRRKDDNGTAQHGVHRTEVYLQKAYTLRAIPQVVGAVRDTVYHAASTLRIELNSSNDNPLVFEGKEVFHGANFHGQPVAFVMDYLTIALTQLGVFSERRTNRLLNRHLSNGLPEFLVADDPGLNSGFAGAQYPATALVAENRTIGPASTQSVPSNGDNQDVVSMGLIAARNARRVLQNNSRILAVEFLAAAQAVDLSGRRDRLSPAGLATYERIRSLVPTLDKDRFMSDDIELVAAAISRGEFLAAVEQADVTLR</sequence>
<dbReference type="FunFam" id="1.10.275.10:FF:000005">
    <property type="entry name" value="Histidine ammonia-lyase"/>
    <property type="match status" value="1"/>
</dbReference>
<feature type="cross-link" description="5-imidazolinone (Ala-Gly)" evidence="5">
    <location>
        <begin position="152"/>
        <end position="154"/>
    </location>
</feature>
<feature type="binding site" evidence="3">
    <location>
        <position position="93"/>
    </location>
    <ligand>
        <name>substrate</name>
    </ligand>
</feature>
<evidence type="ECO:0000256" key="5">
    <source>
        <dbReference type="PIRSR" id="PIRSR622314-4"/>
    </source>
</evidence>
<dbReference type="EMBL" id="BOOK01000030">
    <property type="protein sequence ID" value="GII02122.1"/>
    <property type="molecule type" value="Genomic_DNA"/>
</dbReference>
<feature type="binding site" evidence="3">
    <location>
        <position position="205"/>
    </location>
    <ligand>
        <name>substrate</name>
    </ligand>
</feature>
<accession>A0A8J3WWR1</accession>
<gene>
    <name evidence="7" type="primary">hutH_3</name>
    <name evidence="7" type="ORF">Pta02_41300</name>
</gene>
<evidence type="ECO:0000313" key="8">
    <source>
        <dbReference type="Proteomes" id="UP000634476"/>
    </source>
</evidence>
<dbReference type="Gene3D" id="1.10.275.10">
    <property type="entry name" value="Fumarase/aspartase (N-terminal domain)"/>
    <property type="match status" value="1"/>
</dbReference>
<feature type="region of interest" description="Disordered" evidence="6">
    <location>
        <begin position="298"/>
        <end position="317"/>
    </location>
</feature>
<dbReference type="InterPro" id="IPR022314">
    <property type="entry name" value="Tyr_aminomutase"/>
</dbReference>
<dbReference type="AlphaFoldDB" id="A0A8J3WWR1"/>
<dbReference type="PROSITE" id="PS00488">
    <property type="entry name" value="PAL_HISTIDASE"/>
    <property type="match status" value="1"/>
</dbReference>
<proteinExistence type="predicted"/>
<evidence type="ECO:0000256" key="6">
    <source>
        <dbReference type="SAM" id="MobiDB-lite"/>
    </source>
</evidence>
<keyword evidence="8" id="KW-1185">Reference proteome</keyword>
<dbReference type="Proteomes" id="UP000634476">
    <property type="component" value="Unassembled WGS sequence"/>
</dbReference>
<name>A0A8J3WWR1_9ACTN</name>
<dbReference type="NCBIfam" id="TIGR03832">
    <property type="entry name" value="Tyr_2_3_mutase"/>
    <property type="match status" value="1"/>
</dbReference>
<dbReference type="GO" id="GO:0016841">
    <property type="term" value="F:ammonia-lyase activity"/>
    <property type="evidence" value="ECO:0007669"/>
    <property type="project" value="InterPro"/>
</dbReference>
<dbReference type="InterPro" id="IPR024083">
    <property type="entry name" value="Fumarase/histidase_N"/>
</dbReference>
<keyword evidence="1" id="KW-0456">Lyase</keyword>
<evidence type="ECO:0000313" key="7">
    <source>
        <dbReference type="EMBL" id="GII02122.1"/>
    </source>
</evidence>
<feature type="active site" description="Proton donor/acceptor" evidence="2">
    <location>
        <position position="63"/>
    </location>
</feature>
<dbReference type="InterPro" id="IPR008948">
    <property type="entry name" value="L-Aspartase-like"/>
</dbReference>
<dbReference type="Pfam" id="PF00221">
    <property type="entry name" value="Lyase_aromatic"/>
    <property type="match status" value="1"/>
</dbReference>
<dbReference type="CDD" id="cd00332">
    <property type="entry name" value="PAL-HAL"/>
    <property type="match status" value="1"/>
</dbReference>
<dbReference type="PANTHER" id="PTHR10362">
    <property type="entry name" value="HISTIDINE AMMONIA-LYASE"/>
    <property type="match status" value="1"/>
</dbReference>